<evidence type="ECO:0000256" key="1">
    <source>
        <dbReference type="ARBA" id="ARBA00022553"/>
    </source>
</evidence>
<feature type="domain" description="STAS" evidence="2">
    <location>
        <begin position="158"/>
        <end position="269"/>
    </location>
</feature>
<proteinExistence type="predicted"/>
<dbReference type="AlphaFoldDB" id="A0A419V8I3"/>
<dbReference type="RefSeq" id="WP_120191751.1">
    <property type="nucleotide sequence ID" value="NZ_RAPK01000006.1"/>
</dbReference>
<keyword evidence="1" id="KW-0597">Phosphoprotein</keyword>
<gene>
    <name evidence="3" type="ORF">ATL39_0556</name>
</gene>
<dbReference type="InterPro" id="IPR036513">
    <property type="entry name" value="STAS_dom_sf"/>
</dbReference>
<dbReference type="InterPro" id="IPR051932">
    <property type="entry name" value="Bact_StressResp_Reg"/>
</dbReference>
<dbReference type="Proteomes" id="UP000285120">
    <property type="component" value="Unassembled WGS sequence"/>
</dbReference>
<dbReference type="OrthoDB" id="9800154at2"/>
<dbReference type="InterPro" id="IPR002645">
    <property type="entry name" value="STAS_dom"/>
</dbReference>
<dbReference type="PANTHER" id="PTHR33745">
    <property type="entry name" value="RSBT ANTAGONIST PROTEIN RSBS-RELATED"/>
    <property type="match status" value="1"/>
</dbReference>
<sequence>MNAVQIASLGEGIFQHREQIAREIGEFLRFSRHGLESEEVMNIRANFIGLVGQAMSKYERDEALEEISRWGKEIGTFSAEKELPLDEALQFLPHYREAVFRFIQKEIGGEQLSFDCYRGIESSVNTAIDEAVYTFSRAYVDYNRKAAELTRQEILELSVPIVPLTEDAAVLTLIGTLDASRAQRLVEKTMQKGSELGLAYLIVDLSGVYQMDNVVSRSILQLHQALKLLGITVILSGMRPELARQIVTMGISLKSLRVTRSLPEAMLSIGLKIDVNK</sequence>
<keyword evidence="4" id="KW-1185">Reference proteome</keyword>
<reference evidence="3 4" key="1">
    <citation type="submission" date="2018-09" db="EMBL/GenBank/DDBJ databases">
        <title>Genomic Encyclopedia of Archaeal and Bacterial Type Strains, Phase II (KMG-II): from individual species to whole genera.</title>
        <authorList>
            <person name="Goeker M."/>
        </authorList>
    </citation>
    <scope>NUCLEOTIDE SEQUENCE [LARGE SCALE GENOMIC DNA]</scope>
    <source>
        <strain evidence="3 4">DSM 17008</strain>
    </source>
</reference>
<dbReference type="Pfam" id="PF01740">
    <property type="entry name" value="STAS"/>
    <property type="match status" value="1"/>
</dbReference>
<comment type="caution">
    <text evidence="3">The sequence shown here is derived from an EMBL/GenBank/DDBJ whole genome shotgun (WGS) entry which is preliminary data.</text>
</comment>
<dbReference type="Gene3D" id="3.30.750.24">
    <property type="entry name" value="STAS domain"/>
    <property type="match status" value="1"/>
</dbReference>
<protein>
    <submittedName>
        <fullName evidence="3">RsbT co-antagonist protein RsbR</fullName>
    </submittedName>
</protein>
<dbReference type="CDD" id="cd07041">
    <property type="entry name" value="STAS_RsbR_RsbS_like"/>
    <property type="match status" value="1"/>
</dbReference>
<organism evidence="3 4">
    <name type="scientific">Sinobaca qinghaiensis</name>
    <dbReference type="NCBI Taxonomy" id="342944"/>
    <lineage>
        <taxon>Bacteria</taxon>
        <taxon>Bacillati</taxon>
        <taxon>Bacillota</taxon>
        <taxon>Bacilli</taxon>
        <taxon>Bacillales</taxon>
        <taxon>Sporolactobacillaceae</taxon>
        <taxon>Sinobaca</taxon>
    </lineage>
</organism>
<dbReference type="EMBL" id="RAPK01000006">
    <property type="protein sequence ID" value="RKD76340.1"/>
    <property type="molecule type" value="Genomic_DNA"/>
</dbReference>
<dbReference type="PANTHER" id="PTHR33745:SF3">
    <property type="entry name" value="RSBT CO-ANTAGONIST PROTEIN RSBRC"/>
    <property type="match status" value="1"/>
</dbReference>
<evidence type="ECO:0000259" key="2">
    <source>
        <dbReference type="PROSITE" id="PS50801"/>
    </source>
</evidence>
<evidence type="ECO:0000313" key="3">
    <source>
        <dbReference type="EMBL" id="RKD76340.1"/>
    </source>
</evidence>
<dbReference type="SUPFAM" id="SSF52091">
    <property type="entry name" value="SpoIIaa-like"/>
    <property type="match status" value="1"/>
</dbReference>
<accession>A0A419V8I3</accession>
<dbReference type="PROSITE" id="PS50801">
    <property type="entry name" value="STAS"/>
    <property type="match status" value="1"/>
</dbReference>
<name>A0A419V8I3_9BACL</name>
<evidence type="ECO:0000313" key="4">
    <source>
        <dbReference type="Proteomes" id="UP000285120"/>
    </source>
</evidence>